<evidence type="ECO:0000256" key="1">
    <source>
        <dbReference type="ARBA" id="ARBA00022801"/>
    </source>
</evidence>
<dbReference type="AlphaFoldDB" id="A0A7Y9JU02"/>
<dbReference type="InterPro" id="IPR051021">
    <property type="entry name" value="Mito_Ser/Thr_phosphatase"/>
</dbReference>
<protein>
    <submittedName>
        <fullName evidence="2">Putative phosphoglycerate mutase</fullName>
        <ecNumber evidence="2">5.4.2.12</ecNumber>
    </submittedName>
</protein>
<dbReference type="InterPro" id="IPR029033">
    <property type="entry name" value="His_PPase_superfam"/>
</dbReference>
<dbReference type="CDD" id="cd07067">
    <property type="entry name" value="HP_PGM_like"/>
    <property type="match status" value="1"/>
</dbReference>
<reference evidence="2 3" key="1">
    <citation type="submission" date="2020-07" db="EMBL/GenBank/DDBJ databases">
        <title>Sequencing the genomes of 1000 actinobacteria strains.</title>
        <authorList>
            <person name="Klenk H.-P."/>
        </authorList>
    </citation>
    <scope>NUCLEOTIDE SEQUENCE [LARGE SCALE GENOMIC DNA]</scope>
    <source>
        <strain evidence="2 3">DSM 18965</strain>
    </source>
</reference>
<dbReference type="SUPFAM" id="SSF53254">
    <property type="entry name" value="Phosphoglycerate mutase-like"/>
    <property type="match status" value="1"/>
</dbReference>
<keyword evidence="2" id="KW-0413">Isomerase</keyword>
<name>A0A7Y9JU02_9ACTN</name>
<evidence type="ECO:0000313" key="2">
    <source>
        <dbReference type="EMBL" id="NYD59349.1"/>
    </source>
</evidence>
<dbReference type="EMBL" id="JACCBE010000001">
    <property type="protein sequence ID" value="NYD59349.1"/>
    <property type="molecule type" value="Genomic_DNA"/>
</dbReference>
<dbReference type="GO" id="GO:0016787">
    <property type="term" value="F:hydrolase activity"/>
    <property type="evidence" value="ECO:0007669"/>
    <property type="project" value="UniProtKB-KW"/>
</dbReference>
<keyword evidence="3" id="KW-1185">Reference proteome</keyword>
<dbReference type="InterPro" id="IPR013078">
    <property type="entry name" value="His_Pase_superF_clade-1"/>
</dbReference>
<organism evidence="2 3">
    <name type="scientific">Nocardioides marinisabuli</name>
    <dbReference type="NCBI Taxonomy" id="419476"/>
    <lineage>
        <taxon>Bacteria</taxon>
        <taxon>Bacillati</taxon>
        <taxon>Actinomycetota</taxon>
        <taxon>Actinomycetes</taxon>
        <taxon>Propionibacteriales</taxon>
        <taxon>Nocardioidaceae</taxon>
        <taxon>Nocardioides</taxon>
    </lineage>
</organism>
<sequence length="211" mass="22899">MSTMSRESTRLLYLARHAEPDAHDAGLTSIGSVQAQHLGQRLAPLSVGRITHGPLPRAAETARIVAEQFEQSPALVDDDCVGDYFPHLPRREEIPDAWADTVMSFLGEVSEDEASRGAALGADAIDLWAGPAVDGRAPVDVVITHAFTIGWLVAHALAAPTWRWFPPMQCHAGLTVIRYEVGSPPSVVFANDMAHLPADLQWTGFPDHLRL</sequence>
<dbReference type="PANTHER" id="PTHR20935:SF0">
    <property type="entry name" value="SERINE_THREONINE-PROTEIN PHOSPHATASE PGAM5, MITOCHONDRIAL"/>
    <property type="match status" value="1"/>
</dbReference>
<evidence type="ECO:0000313" key="3">
    <source>
        <dbReference type="Proteomes" id="UP000516957"/>
    </source>
</evidence>
<dbReference type="Gene3D" id="3.40.50.1240">
    <property type="entry name" value="Phosphoglycerate mutase-like"/>
    <property type="match status" value="1"/>
</dbReference>
<dbReference type="RefSeq" id="WP_218876380.1">
    <property type="nucleotide sequence ID" value="NZ_CP059163.1"/>
</dbReference>
<dbReference type="EC" id="5.4.2.12" evidence="2"/>
<dbReference type="Pfam" id="PF00300">
    <property type="entry name" value="His_Phos_1"/>
    <property type="match status" value="1"/>
</dbReference>
<dbReference type="Proteomes" id="UP000516957">
    <property type="component" value="Unassembled WGS sequence"/>
</dbReference>
<dbReference type="GO" id="GO:0004619">
    <property type="term" value="F:phosphoglycerate mutase activity"/>
    <property type="evidence" value="ECO:0007669"/>
    <property type="project" value="UniProtKB-EC"/>
</dbReference>
<keyword evidence="1" id="KW-0378">Hydrolase</keyword>
<dbReference type="PANTHER" id="PTHR20935">
    <property type="entry name" value="PHOSPHOGLYCERATE MUTASE-RELATED"/>
    <property type="match status" value="1"/>
</dbReference>
<accession>A0A7Y9JU02</accession>
<proteinExistence type="predicted"/>
<comment type="caution">
    <text evidence="2">The sequence shown here is derived from an EMBL/GenBank/DDBJ whole genome shotgun (WGS) entry which is preliminary data.</text>
</comment>
<gene>
    <name evidence="2" type="ORF">BKA08_003587</name>
</gene>